<sequence>MADFVEVPVQRLSDEVLQALLEEFATRDGTDYGNRELSLEEKVSQLRQGLQRGSLCLLYDADSEHWDLLDKEQAGQFLAAQERQGEHYGD</sequence>
<comment type="similarity">
    <text evidence="1">Belongs to the UPF0270 family.</text>
</comment>
<dbReference type="RefSeq" id="WP_182169326.1">
    <property type="nucleotide sequence ID" value="NZ_JACFXU010000013.1"/>
</dbReference>
<dbReference type="InterPro" id="IPR010648">
    <property type="entry name" value="UPF0270"/>
</dbReference>
<dbReference type="PROSITE" id="PS51704">
    <property type="entry name" value="GP_PDE"/>
    <property type="match status" value="1"/>
</dbReference>
<dbReference type="InterPro" id="IPR030395">
    <property type="entry name" value="GP_PDE_dom"/>
</dbReference>
<dbReference type="AlphaFoldDB" id="A0A7W2TUX4"/>
<dbReference type="GO" id="GO:0008081">
    <property type="term" value="F:phosphoric diester hydrolase activity"/>
    <property type="evidence" value="ECO:0007669"/>
    <property type="project" value="InterPro"/>
</dbReference>
<dbReference type="SUPFAM" id="SSF118001">
    <property type="entry name" value="YehU-like"/>
    <property type="match status" value="1"/>
</dbReference>
<evidence type="ECO:0000256" key="1">
    <source>
        <dbReference type="ARBA" id="ARBA00006450"/>
    </source>
</evidence>
<comment type="caution">
    <text evidence="3">The sequence shown here is derived from an EMBL/GenBank/DDBJ whole genome shotgun (WGS) entry which is preliminary data.</text>
</comment>
<dbReference type="Proteomes" id="UP000539350">
    <property type="component" value="Unassembled WGS sequence"/>
</dbReference>
<evidence type="ECO:0000259" key="2">
    <source>
        <dbReference type="PROSITE" id="PS51704"/>
    </source>
</evidence>
<reference evidence="3 4" key="1">
    <citation type="submission" date="2020-07" db="EMBL/GenBank/DDBJ databases">
        <title>Halieaceae bacterium, F7430, whole genome shotgun sequencing project.</title>
        <authorList>
            <person name="Jiang S."/>
            <person name="Liu Z.W."/>
            <person name="Du Z.J."/>
        </authorList>
    </citation>
    <scope>NUCLEOTIDE SEQUENCE [LARGE SCALE GENOMIC DNA]</scope>
    <source>
        <strain evidence="3 4">F7430</strain>
    </source>
</reference>
<dbReference type="Pfam" id="PF06794">
    <property type="entry name" value="UPF0270"/>
    <property type="match status" value="1"/>
</dbReference>
<accession>A0A7W2TUX4</accession>
<feature type="domain" description="GP-PDE" evidence="2">
    <location>
        <begin position="1"/>
        <end position="90"/>
    </location>
</feature>
<evidence type="ECO:0000313" key="3">
    <source>
        <dbReference type="EMBL" id="MBA6412397.1"/>
    </source>
</evidence>
<evidence type="ECO:0000313" key="4">
    <source>
        <dbReference type="Proteomes" id="UP000539350"/>
    </source>
</evidence>
<organism evidence="3 4">
    <name type="scientific">Sediminihaliea albiluteola</name>
    <dbReference type="NCBI Taxonomy" id="2758564"/>
    <lineage>
        <taxon>Bacteria</taxon>
        <taxon>Pseudomonadati</taxon>
        <taxon>Pseudomonadota</taxon>
        <taxon>Gammaproteobacteria</taxon>
        <taxon>Cellvibrionales</taxon>
        <taxon>Halieaceae</taxon>
        <taxon>Sediminihaliea</taxon>
    </lineage>
</organism>
<dbReference type="Gene3D" id="1.10.10.610">
    <property type="entry name" value="YehU-like"/>
    <property type="match status" value="1"/>
</dbReference>
<keyword evidence="4" id="KW-1185">Reference proteome</keyword>
<dbReference type="GO" id="GO:0006629">
    <property type="term" value="P:lipid metabolic process"/>
    <property type="evidence" value="ECO:0007669"/>
    <property type="project" value="InterPro"/>
</dbReference>
<gene>
    <name evidence="3" type="ORF">H2508_04670</name>
</gene>
<dbReference type="InterPro" id="IPR036685">
    <property type="entry name" value="YehU-like_sf"/>
</dbReference>
<name>A0A7W2TUX4_9GAMM</name>
<dbReference type="EMBL" id="JACFXU010000013">
    <property type="protein sequence ID" value="MBA6412397.1"/>
    <property type="molecule type" value="Genomic_DNA"/>
</dbReference>
<protein>
    <submittedName>
        <fullName evidence="3">YheU family protein</fullName>
    </submittedName>
</protein>
<proteinExistence type="inferred from homology"/>